<evidence type="ECO:0000313" key="3">
    <source>
        <dbReference type="EMBL" id="GGA13226.1"/>
    </source>
</evidence>
<gene>
    <name evidence="3" type="ORF">GCM10011333_15190</name>
</gene>
<dbReference type="PRINTS" id="PR01438">
    <property type="entry name" value="UNVRSLSTRESS"/>
</dbReference>
<dbReference type="CDD" id="cd00293">
    <property type="entry name" value="USP-like"/>
    <property type="match status" value="1"/>
</dbReference>
<dbReference type="SUPFAM" id="SSF52402">
    <property type="entry name" value="Adenine nucleotide alpha hydrolases-like"/>
    <property type="match status" value="1"/>
</dbReference>
<dbReference type="Gene3D" id="3.40.50.620">
    <property type="entry name" value="HUPs"/>
    <property type="match status" value="1"/>
</dbReference>
<organism evidence="3 4">
    <name type="scientific">Sediminivirga luteola</name>
    <dbReference type="NCBI Taxonomy" id="1774748"/>
    <lineage>
        <taxon>Bacteria</taxon>
        <taxon>Bacillati</taxon>
        <taxon>Actinomycetota</taxon>
        <taxon>Actinomycetes</taxon>
        <taxon>Micrococcales</taxon>
        <taxon>Brevibacteriaceae</taxon>
        <taxon>Sediminivirga</taxon>
    </lineage>
</organism>
<feature type="domain" description="UspA" evidence="2">
    <location>
        <begin position="63"/>
        <end position="118"/>
    </location>
</feature>
<dbReference type="AlphaFoldDB" id="A0A8J2XFS8"/>
<comment type="caution">
    <text evidence="3">The sequence shown here is derived from an EMBL/GenBank/DDBJ whole genome shotgun (WGS) entry which is preliminary data.</text>
</comment>
<evidence type="ECO:0000259" key="2">
    <source>
        <dbReference type="Pfam" id="PF00582"/>
    </source>
</evidence>
<dbReference type="PANTHER" id="PTHR46268:SF15">
    <property type="entry name" value="UNIVERSAL STRESS PROTEIN HP_0031"/>
    <property type="match status" value="1"/>
</dbReference>
<keyword evidence="4" id="KW-1185">Reference proteome</keyword>
<protein>
    <submittedName>
        <fullName evidence="3">Universal stress protein</fullName>
    </submittedName>
</protein>
<comment type="similarity">
    <text evidence="1">Belongs to the universal stress protein A family.</text>
</comment>
<reference evidence="3" key="1">
    <citation type="journal article" date="2014" name="Int. J. Syst. Evol. Microbiol.">
        <title>Complete genome sequence of Corynebacterium casei LMG S-19264T (=DSM 44701T), isolated from a smear-ripened cheese.</title>
        <authorList>
            <consortium name="US DOE Joint Genome Institute (JGI-PGF)"/>
            <person name="Walter F."/>
            <person name="Albersmeier A."/>
            <person name="Kalinowski J."/>
            <person name="Ruckert C."/>
        </authorList>
    </citation>
    <scope>NUCLEOTIDE SEQUENCE</scope>
    <source>
        <strain evidence="3">CGMCC 1.12785</strain>
    </source>
</reference>
<dbReference type="InterPro" id="IPR014729">
    <property type="entry name" value="Rossmann-like_a/b/a_fold"/>
</dbReference>
<reference evidence="3" key="2">
    <citation type="submission" date="2020-09" db="EMBL/GenBank/DDBJ databases">
        <authorList>
            <person name="Sun Q."/>
            <person name="Zhou Y."/>
        </authorList>
    </citation>
    <scope>NUCLEOTIDE SEQUENCE</scope>
    <source>
        <strain evidence="3">CGMCC 1.12785</strain>
    </source>
</reference>
<accession>A0A8J2XFS8</accession>
<name>A0A8J2XFS8_9MICO</name>
<proteinExistence type="inferred from homology"/>
<dbReference type="InterPro" id="IPR006016">
    <property type="entry name" value="UspA"/>
</dbReference>
<dbReference type="InterPro" id="IPR006015">
    <property type="entry name" value="Universal_stress_UspA"/>
</dbReference>
<sequence length="122" mass="12965">MTVLVGRTTTRESEAAVQEALAEAKRRGTDLVIFDLDGPPVEGSREEAVDIDGVAVRYRGRDERNNDPAGELLDAAVALGADVIVIGIRHRSPVGKLLLGSNAQEILLEADVPVLAVKAPKE</sequence>
<dbReference type="EMBL" id="BMFY01000005">
    <property type="protein sequence ID" value="GGA13226.1"/>
    <property type="molecule type" value="Genomic_DNA"/>
</dbReference>
<dbReference type="PANTHER" id="PTHR46268">
    <property type="entry name" value="STRESS RESPONSE PROTEIN NHAX"/>
    <property type="match status" value="1"/>
</dbReference>
<evidence type="ECO:0000313" key="4">
    <source>
        <dbReference type="Proteomes" id="UP000616114"/>
    </source>
</evidence>
<dbReference type="Pfam" id="PF00582">
    <property type="entry name" value="Usp"/>
    <property type="match status" value="1"/>
</dbReference>
<evidence type="ECO:0000256" key="1">
    <source>
        <dbReference type="ARBA" id="ARBA00008791"/>
    </source>
</evidence>
<dbReference type="RefSeq" id="WP_188550320.1">
    <property type="nucleotide sequence ID" value="NZ_BMFY01000005.1"/>
</dbReference>
<dbReference type="Proteomes" id="UP000616114">
    <property type="component" value="Unassembled WGS sequence"/>
</dbReference>